<dbReference type="EMBL" id="CACTIH010009467">
    <property type="protein sequence ID" value="CAA3031625.1"/>
    <property type="molecule type" value="Genomic_DNA"/>
</dbReference>
<name>A0A8S0VMM2_OLEEU</name>
<keyword evidence="3" id="KW-1185">Reference proteome</keyword>
<reference evidence="2 3" key="1">
    <citation type="submission" date="2019-12" db="EMBL/GenBank/DDBJ databases">
        <authorList>
            <person name="Alioto T."/>
            <person name="Alioto T."/>
            <person name="Gomez Garrido J."/>
        </authorList>
    </citation>
    <scope>NUCLEOTIDE SEQUENCE [LARGE SCALE GENOMIC DNA]</scope>
</reference>
<feature type="compositionally biased region" description="Basic and acidic residues" evidence="1">
    <location>
        <begin position="272"/>
        <end position="295"/>
    </location>
</feature>
<protein>
    <submittedName>
        <fullName evidence="2">Uncharacterized protein</fullName>
    </submittedName>
</protein>
<comment type="caution">
    <text evidence="2">The sequence shown here is derived from an EMBL/GenBank/DDBJ whole genome shotgun (WGS) entry which is preliminary data.</text>
</comment>
<evidence type="ECO:0000313" key="2">
    <source>
        <dbReference type="EMBL" id="CAA3031625.1"/>
    </source>
</evidence>
<sequence length="333" mass="36173">MALEIELLPMFTAVEGDYNTDDNVAVVEKDGPPNPVWTAGVCYRHWTARWVVSGGRTVHKGIGEKEVEGKVFQIAGEDFMCPLGEGLCPRVDTRADRYKLELALIVEGVISAPDNNVGIDEDTLALVDDLELFFHTPGPNWYRRLLKGFWVTCARKMSDAKTKNEKDVSYTIHGFSIVMQIWAYEIMPKLGERFDERTSTKQPQQRTYVRCALQGRTAARARHTASHGGLALVPFLDRPVQFLDDLARSVVGPQFHVVAPTSGGHKGSTAGDGHDDESGAGAKDDETSASDDRQTLEGNGDNGSKADDSGGSGRDASKETGAGDIDDDEDASG</sequence>
<dbReference type="Proteomes" id="UP000594638">
    <property type="component" value="Unassembled WGS sequence"/>
</dbReference>
<dbReference type="AlphaFoldDB" id="A0A8S0VMM2"/>
<feature type="region of interest" description="Disordered" evidence="1">
    <location>
        <begin position="258"/>
        <end position="333"/>
    </location>
</feature>
<dbReference type="Gramene" id="OE9A032559T1">
    <property type="protein sequence ID" value="OE9A032559C1"/>
    <property type="gene ID" value="OE9A032559"/>
</dbReference>
<accession>A0A8S0VMM2</accession>
<evidence type="ECO:0000256" key="1">
    <source>
        <dbReference type="SAM" id="MobiDB-lite"/>
    </source>
</evidence>
<evidence type="ECO:0000313" key="3">
    <source>
        <dbReference type="Proteomes" id="UP000594638"/>
    </source>
</evidence>
<feature type="compositionally biased region" description="Acidic residues" evidence="1">
    <location>
        <begin position="324"/>
        <end position="333"/>
    </location>
</feature>
<gene>
    <name evidence="2" type="ORF">OLEA9_A032559</name>
</gene>
<organism evidence="2 3">
    <name type="scientific">Olea europaea subsp. europaea</name>
    <dbReference type="NCBI Taxonomy" id="158383"/>
    <lineage>
        <taxon>Eukaryota</taxon>
        <taxon>Viridiplantae</taxon>
        <taxon>Streptophyta</taxon>
        <taxon>Embryophyta</taxon>
        <taxon>Tracheophyta</taxon>
        <taxon>Spermatophyta</taxon>
        <taxon>Magnoliopsida</taxon>
        <taxon>eudicotyledons</taxon>
        <taxon>Gunneridae</taxon>
        <taxon>Pentapetalae</taxon>
        <taxon>asterids</taxon>
        <taxon>lamiids</taxon>
        <taxon>Lamiales</taxon>
        <taxon>Oleaceae</taxon>
        <taxon>Oleeae</taxon>
        <taxon>Olea</taxon>
    </lineage>
</organism>
<dbReference type="OrthoDB" id="1839002at2759"/>
<proteinExistence type="predicted"/>